<comment type="caution">
    <text evidence="5">The sequence shown here is derived from an EMBL/GenBank/DDBJ whole genome shotgun (WGS) entry which is preliminary data.</text>
</comment>
<dbReference type="InterPro" id="IPR011990">
    <property type="entry name" value="TPR-like_helical_dom_sf"/>
</dbReference>
<feature type="compositionally biased region" description="Low complexity" evidence="2">
    <location>
        <begin position="759"/>
        <end position="773"/>
    </location>
</feature>
<dbReference type="GO" id="GO:0000184">
    <property type="term" value="P:nuclear-transcribed mRNA catabolic process, nonsense-mediated decay"/>
    <property type="evidence" value="ECO:0007669"/>
    <property type="project" value="UniProtKB-KW"/>
</dbReference>
<dbReference type="eggNOG" id="KOG2162">
    <property type="taxonomic scope" value="Eukaryota"/>
</dbReference>
<evidence type="ECO:0000259" key="4">
    <source>
        <dbReference type="Pfam" id="PF10374"/>
    </source>
</evidence>
<accession>G9NJ51</accession>
<dbReference type="PANTHER" id="PTHR15696">
    <property type="entry name" value="SMG-7 SUPPRESSOR WITH MORPHOLOGICAL EFFECT ON GENITALIA PROTEIN 7"/>
    <property type="match status" value="1"/>
</dbReference>
<feature type="compositionally biased region" description="Low complexity" evidence="2">
    <location>
        <begin position="676"/>
        <end position="687"/>
    </location>
</feature>
<dbReference type="GO" id="GO:0005634">
    <property type="term" value="C:nucleus"/>
    <property type="evidence" value="ECO:0007669"/>
    <property type="project" value="UniProtKB-SubCell"/>
</dbReference>
<dbReference type="InterPro" id="IPR018834">
    <property type="entry name" value="DNA/RNA-bd_Est1-type"/>
</dbReference>
<evidence type="ECO:0000313" key="5">
    <source>
        <dbReference type="EMBL" id="EHK48926.1"/>
    </source>
</evidence>
<feature type="region of interest" description="Disordered" evidence="2">
    <location>
        <begin position="663"/>
        <end position="696"/>
    </location>
</feature>
<dbReference type="AlphaFoldDB" id="G9NJ51"/>
<sequence>MASSNAPPASLSWRDAQKLRKYLARDIGKLQPGTGSGIDISKFEAVDSLLEKFRLACVSTIFLDFDYAIAQKTEEHLWLIHTSINAEYRRILGRLKQSSHAVEKRKVEKMYNNFLRIAHKFYKGYIQRLSAYYDIPELKRIAQGIELDQLVVEDTISPVSEDLQRKVLYSCHLTLVHLGDLTRYRVQARHKNSGYEGALLYYGLAHHLQPQSGFAFHQMGIINLEQGNHLDVLYHFYRAWAVESPHPNAQTNLEAEFKAVLAPNGSKSRHNVTAPQDHFTMWFVKLHAYFYKGEAFRPQEELEGEVMHRLEMACRNPESSNAILKMAQVNMLAHCIASAQYTENQTETSMRFYQYTLRFNAKFMHTFCKVFLSELREALTSAEGFKHRLDSSEESQTKTSVIEALLPVLRVYEYYSLDNLKTCPYLLPEDIQNLGFQPLNEDDLPQECRVYCNANGDCKPYLHALEEGCGSASSERIGRIFDVLRCAYFLASDGAYPMGYKIEGNFLIFRHQPVAEKPQAQQSTEDDTTSVASDLEAVDTEESIETKVIPDALAIPELATPELEATEVAKRPVSTRQEASRLLLNEDDDIYEDSEAMNRGVETVLDVVAPFLRPLTPVDESSFGMHTSTANEVFGSLNTEASPTESITSGKFAPLPWAWFGTPNPHGARDPALPVSQSAQNTQNAQNGRRSTTHSPNASIAASHLLEDPFTTPGRDVLDSLPRNMANEVASPPNTSARRIHREQLLQAFGNGSSTPRTSSFSHWSHNSNSNANVPRPPAPMVTMQESNHYPAWTNQSSSSSFSHPSSLYHGTPANGLQYNMQFAVDPSHVFQEAHQSINNHFQIDKTTSNYNNAVMRSAYQGSS</sequence>
<dbReference type="Gene3D" id="1.25.40.10">
    <property type="entry name" value="Tetratricopeptide repeat domain"/>
    <property type="match status" value="1"/>
</dbReference>
<name>G9NJ51_HYPAI</name>
<evidence type="ECO:0000256" key="2">
    <source>
        <dbReference type="SAM" id="MobiDB-lite"/>
    </source>
</evidence>
<dbReference type="EMBL" id="ABDG02000017">
    <property type="protein sequence ID" value="EHK48926.1"/>
    <property type="molecule type" value="Genomic_DNA"/>
</dbReference>
<dbReference type="Pfam" id="PF10374">
    <property type="entry name" value="EST1"/>
    <property type="match status" value="1"/>
</dbReference>
<comment type="subcellular location">
    <subcellularLocation>
        <location evidence="1">Nucleus</location>
    </subcellularLocation>
</comment>
<evidence type="ECO:0000256" key="1">
    <source>
        <dbReference type="RuleBase" id="RU369098"/>
    </source>
</evidence>
<keyword evidence="6" id="KW-1185">Reference proteome</keyword>
<feature type="region of interest" description="Disordered" evidence="2">
    <location>
        <begin position="517"/>
        <end position="543"/>
    </location>
</feature>
<dbReference type="SUPFAM" id="SSF48452">
    <property type="entry name" value="TPR-like"/>
    <property type="match status" value="1"/>
</dbReference>
<dbReference type="STRING" id="452589.G9NJ51"/>
<dbReference type="InterPro" id="IPR019458">
    <property type="entry name" value="Est1-like_N"/>
</dbReference>
<dbReference type="OrthoDB" id="69928at2759"/>
<dbReference type="Pfam" id="PF10373">
    <property type="entry name" value="EST1_DNA_bind"/>
    <property type="match status" value="1"/>
</dbReference>
<keyword evidence="1" id="KW-0866">Nonsense-mediated mRNA decay</keyword>
<proteinExistence type="predicted"/>
<gene>
    <name evidence="5" type="ORF">TRIATDRAFT_92059</name>
</gene>
<comment type="function">
    <text evidence="1">Plays a role in nonsense-mediated mRNA decay.</text>
</comment>
<feature type="domain" description="DNA/RNA-binding" evidence="3">
    <location>
        <begin position="198"/>
        <end position="415"/>
    </location>
</feature>
<evidence type="ECO:0000259" key="3">
    <source>
        <dbReference type="Pfam" id="PF10373"/>
    </source>
</evidence>
<dbReference type="Proteomes" id="UP000005426">
    <property type="component" value="Unassembled WGS sequence"/>
</dbReference>
<dbReference type="HOGENOM" id="CLU_013363_0_0_1"/>
<evidence type="ECO:0000313" key="6">
    <source>
        <dbReference type="Proteomes" id="UP000005426"/>
    </source>
</evidence>
<feature type="region of interest" description="Disordered" evidence="2">
    <location>
        <begin position="751"/>
        <end position="773"/>
    </location>
</feature>
<organism evidence="5 6">
    <name type="scientific">Hypocrea atroviridis (strain ATCC 20476 / IMI 206040)</name>
    <name type="common">Trichoderma atroviride</name>
    <dbReference type="NCBI Taxonomy" id="452589"/>
    <lineage>
        <taxon>Eukaryota</taxon>
        <taxon>Fungi</taxon>
        <taxon>Dikarya</taxon>
        <taxon>Ascomycota</taxon>
        <taxon>Pezizomycotina</taxon>
        <taxon>Sordariomycetes</taxon>
        <taxon>Hypocreomycetidae</taxon>
        <taxon>Hypocreales</taxon>
        <taxon>Hypocreaceae</taxon>
        <taxon>Trichoderma</taxon>
    </lineage>
</organism>
<reference evidence="5 6" key="1">
    <citation type="journal article" date="2011" name="Genome Biol.">
        <title>Comparative genome sequence analysis underscores mycoparasitism as the ancestral life style of Trichoderma.</title>
        <authorList>
            <person name="Kubicek C.P."/>
            <person name="Herrera-Estrella A."/>
            <person name="Seidl-Seiboth V."/>
            <person name="Martinez D.A."/>
            <person name="Druzhinina I.S."/>
            <person name="Thon M."/>
            <person name="Zeilinger S."/>
            <person name="Casas-Flores S."/>
            <person name="Horwitz B.A."/>
            <person name="Mukherjee P.K."/>
            <person name="Mukherjee M."/>
            <person name="Kredics L."/>
            <person name="Alcaraz L.D."/>
            <person name="Aerts A."/>
            <person name="Antal Z."/>
            <person name="Atanasova L."/>
            <person name="Cervantes-Badillo M.G."/>
            <person name="Challacombe J."/>
            <person name="Chertkov O."/>
            <person name="McCluskey K."/>
            <person name="Coulpier F."/>
            <person name="Deshpande N."/>
            <person name="von Doehren H."/>
            <person name="Ebbole D.J."/>
            <person name="Esquivel-Naranjo E.U."/>
            <person name="Fekete E."/>
            <person name="Flipphi M."/>
            <person name="Glaser F."/>
            <person name="Gomez-Rodriguez E.Y."/>
            <person name="Gruber S."/>
            <person name="Han C."/>
            <person name="Henrissat B."/>
            <person name="Hermosa R."/>
            <person name="Hernandez-Onate M."/>
            <person name="Karaffa L."/>
            <person name="Kosti I."/>
            <person name="Le Crom S."/>
            <person name="Lindquist E."/>
            <person name="Lucas S."/>
            <person name="Luebeck M."/>
            <person name="Luebeck P.S."/>
            <person name="Margeot A."/>
            <person name="Metz B."/>
            <person name="Misra M."/>
            <person name="Nevalainen H."/>
            <person name="Omann M."/>
            <person name="Packer N."/>
            <person name="Perrone G."/>
            <person name="Uresti-Rivera E.E."/>
            <person name="Salamov A."/>
            <person name="Schmoll M."/>
            <person name="Seiboth B."/>
            <person name="Shapiro H."/>
            <person name="Sukno S."/>
            <person name="Tamayo-Ramos J.A."/>
            <person name="Tisch D."/>
            <person name="Wiest A."/>
            <person name="Wilkinson H.H."/>
            <person name="Zhang M."/>
            <person name="Coutinho P.M."/>
            <person name="Kenerley C.M."/>
            <person name="Monte E."/>
            <person name="Baker S.E."/>
            <person name="Grigoriev I.V."/>
        </authorList>
    </citation>
    <scope>NUCLEOTIDE SEQUENCE [LARGE SCALE GENOMIC DNA]</scope>
    <source>
        <strain evidence="6">ATCC 20476 / IMI 206040</strain>
    </source>
</reference>
<dbReference type="PANTHER" id="PTHR15696:SF36">
    <property type="entry name" value="NONSENSE-MEDIATED MRNA DECAY FACTOR"/>
    <property type="match status" value="1"/>
</dbReference>
<keyword evidence="1" id="KW-0539">Nucleus</keyword>
<dbReference type="InterPro" id="IPR045153">
    <property type="entry name" value="Est1/Ebs1-like"/>
</dbReference>
<protein>
    <recommendedName>
        <fullName evidence="1">Nonsense-mediated mRNA decay factor</fullName>
    </recommendedName>
</protein>
<feature type="domain" description="Telomerase activating protein Est1-like N-terminal" evidence="4">
    <location>
        <begin position="72"/>
        <end position="188"/>
    </location>
</feature>
<dbReference type="OMA" id="NSCHFTL"/>